<gene>
    <name evidence="8" type="ORF">R9X50_00714700</name>
</gene>
<dbReference type="InterPro" id="IPR058567">
    <property type="entry name" value="Ig_TRAPPC9_Trs120_3rd"/>
</dbReference>
<organism evidence="8 9">
    <name type="scientific">Acrodontium crateriforme</name>
    <dbReference type="NCBI Taxonomy" id="150365"/>
    <lineage>
        <taxon>Eukaryota</taxon>
        <taxon>Fungi</taxon>
        <taxon>Dikarya</taxon>
        <taxon>Ascomycota</taxon>
        <taxon>Pezizomycotina</taxon>
        <taxon>Dothideomycetes</taxon>
        <taxon>Dothideomycetidae</taxon>
        <taxon>Mycosphaerellales</taxon>
        <taxon>Teratosphaeriaceae</taxon>
        <taxon>Acrodontium</taxon>
    </lineage>
</organism>
<accession>A0AAQ3RE02</accession>
<feature type="compositionally biased region" description="Basic and acidic residues" evidence="3">
    <location>
        <begin position="273"/>
        <end position="291"/>
    </location>
</feature>
<evidence type="ECO:0000256" key="1">
    <source>
        <dbReference type="ARBA" id="ARBA00004555"/>
    </source>
</evidence>
<feature type="domain" description="Trs120/TRAPPC9 TPR region" evidence="5">
    <location>
        <begin position="406"/>
        <end position="698"/>
    </location>
</feature>
<evidence type="ECO:0000259" key="6">
    <source>
        <dbReference type="Pfam" id="PF26254"/>
    </source>
</evidence>
<dbReference type="AlphaFoldDB" id="A0AAQ3RE02"/>
<feature type="region of interest" description="Disordered" evidence="3">
    <location>
        <begin position="189"/>
        <end position="310"/>
    </location>
</feature>
<dbReference type="Pfam" id="PF08626">
    <property type="entry name" value="TRAPPC9-Trs120"/>
    <property type="match status" value="1"/>
</dbReference>
<proteinExistence type="predicted"/>
<dbReference type="InterPro" id="IPR058563">
    <property type="entry name" value="Trs120_TRAPPC9_N"/>
</dbReference>
<feature type="domain" description="Trs120/TRAPPC9 first Ig-like" evidence="6">
    <location>
        <begin position="713"/>
        <end position="870"/>
    </location>
</feature>
<protein>
    <submittedName>
        <fullName evidence="8">Transport protein particle subunit</fullName>
    </submittedName>
</protein>
<feature type="domain" description="Trs120/TRAPPC9 N-terminal" evidence="4">
    <location>
        <begin position="4"/>
        <end position="378"/>
    </location>
</feature>
<reference evidence="8 9" key="1">
    <citation type="submission" date="2023-11" db="EMBL/GenBank/DDBJ databases">
        <title>An acidophilic fungus is an integral part of prey digestion in a carnivorous sundew plant.</title>
        <authorList>
            <person name="Tsai I.J."/>
        </authorList>
    </citation>
    <scope>NUCLEOTIDE SEQUENCE [LARGE SCALE GENOMIC DNA]</scope>
    <source>
        <strain evidence="8">169a</strain>
    </source>
</reference>
<comment type="subcellular location">
    <subcellularLocation>
        <location evidence="1">Golgi apparatus</location>
    </subcellularLocation>
</comment>
<evidence type="ECO:0000259" key="5">
    <source>
        <dbReference type="Pfam" id="PF26251"/>
    </source>
</evidence>
<dbReference type="InterPro" id="IPR013935">
    <property type="entry name" value="Trs120_TRAPPC9"/>
</dbReference>
<evidence type="ECO:0000313" key="9">
    <source>
        <dbReference type="Proteomes" id="UP001303373"/>
    </source>
</evidence>
<dbReference type="Pfam" id="PF26254">
    <property type="entry name" value="Ig_TRAPPC9-Trs120_1st"/>
    <property type="match status" value="1"/>
</dbReference>
<evidence type="ECO:0000259" key="4">
    <source>
        <dbReference type="Pfam" id="PF08626"/>
    </source>
</evidence>
<evidence type="ECO:0000256" key="3">
    <source>
        <dbReference type="SAM" id="MobiDB-lite"/>
    </source>
</evidence>
<dbReference type="EMBL" id="CP138591">
    <property type="protein sequence ID" value="WPH04258.1"/>
    <property type="molecule type" value="Genomic_DNA"/>
</dbReference>
<feature type="compositionally biased region" description="Polar residues" evidence="3">
    <location>
        <begin position="224"/>
        <end position="238"/>
    </location>
</feature>
<evidence type="ECO:0000256" key="2">
    <source>
        <dbReference type="ARBA" id="ARBA00023034"/>
    </source>
</evidence>
<feature type="compositionally biased region" description="Polar residues" evidence="3">
    <location>
        <begin position="255"/>
        <end position="267"/>
    </location>
</feature>
<dbReference type="PANTHER" id="PTHR21512">
    <property type="entry name" value="TRAFFICKING PROTEIN PARTICLE COMPLEX SUBUNIT 9"/>
    <property type="match status" value="1"/>
</dbReference>
<keyword evidence="2" id="KW-0333">Golgi apparatus</keyword>
<dbReference type="GO" id="GO:0005802">
    <property type="term" value="C:trans-Golgi network"/>
    <property type="evidence" value="ECO:0007669"/>
    <property type="project" value="TreeGrafter"/>
</dbReference>
<sequence>MDRYSPVAPSHVRVLVLPVGRVDRTRFVHFLTRLQKEAAFVQLADLPSDEDANARLSTLSPKTFPNGSILFNYSTVDQIDQHHQLSPFELFREPLLVLGVAHLDGVTPEDAEKELKEATQYLRERHPRVVHRQLLALNEPASESNVHHGNVISIAEPFRDGDGALKKAVHELASRFLAELATYTKAMQASPSIQTPGQTSRSLQTQPVREKSRQIGAGLPSGRHTPSGSEVSSPTSDNSPSRPPSRGFGSPPPATSFNQMQHVTSASGGLGRSDSRASSKSQSENRAETQDRVSVQGFGSNTSQEKARNRGKARVGIVIGHIHLMAGQWNEALRILIEHTTRSRALADHLWHAKGMEGICNCLLLIAWAGLEFLIPSLLLQSDRTNTSGHRKRDSQNGETPARKFANILPEVFKSIMNLYLAGDGSLELPPVIISEAAIRFSKTLAIIRRYNGQLHGTSLAHIVQDKIIPANGSGDDLSISLISRSAVADMLSLAQPVSDDTLTLADHISILAGISSVYSILQMNRKKAITVRAMVAKLTAALNRARKLGAAEMGIHPAASLSAETGAGTILAVVEESGGINDLISQIIDIYGAEMMSPLPPTSHTPAPKDLSHGSTSEVHFGNDALKESIMRDMVAFCEASPDPYGVLRLTASLLKSARPCAAVDTEPEFSNSPIEEQEHLRLAAIISRTIGVSKTLGLPDVQATYWDPFLVRGIEFKPAKATQKVILRSKLKTAVPSADDRIPGNPLLYDPNTSRPGTAITPEKLLLVAAESVECTIELQNPFDMPVEIERMVLVAEGTEFATSYRPCTLGPRRIQRIPLSVSPDNVGESRITGCRIKIFGCHEQIFYIVEKPWTDRPTLLVKDHGQNGRRPIKGVRGSGITYPETSQIAAKIIGKQPILVFESVSLLESSLMLLEGESQCFGITLRNTSSITASVFEAVGTKNVLGLADEMASPVNIAPGETATLKFEAVGTAGVSEIQADFYYCSTADGANTSEYVRMLSVPLNLTVNAALRFQHFDVLPTDSSATFMLCFDIGNAWPKPLTYSCEVASAEKPEADDDDFCTENGTLGPGEVARVHVKIKRWSSLADCDKKEVCRQLADHLRVSWTCENRTGEMDLSNMSLPTEAIALVQGPPVQVDLHILSMAKQKSSTRSFAGAKIGSFMTVRANLTNRITTPTSPLFIQLHTRTADGALYNDRHIAVAGAQHRILPPLDGWCKDKIVDFVTCPLMAGVVELKVTVTPIGTASAPSGSWVSADSLMINVE</sequence>
<dbReference type="Pfam" id="PF26280">
    <property type="entry name" value="Ig_TRAPPC9-Trs120_2nd"/>
    <property type="match status" value="2"/>
</dbReference>
<feature type="region of interest" description="Disordered" evidence="3">
    <location>
        <begin position="600"/>
        <end position="619"/>
    </location>
</feature>
<dbReference type="Proteomes" id="UP001303373">
    <property type="component" value="Chromosome 12"/>
</dbReference>
<evidence type="ECO:0000313" key="8">
    <source>
        <dbReference type="EMBL" id="WPH04258.1"/>
    </source>
</evidence>
<dbReference type="Pfam" id="PF26282">
    <property type="entry name" value="Ig_TRAPPC9-Trs120_3rd"/>
    <property type="match status" value="1"/>
</dbReference>
<feature type="domain" description="Trs120/TRAPPC9 third Ig-like" evidence="7">
    <location>
        <begin position="1025"/>
        <end position="1089"/>
    </location>
</feature>
<dbReference type="InterPro" id="IPR058564">
    <property type="entry name" value="TPR_TRAPPC9_Trs120"/>
</dbReference>
<dbReference type="Pfam" id="PF26251">
    <property type="entry name" value="TPR_TRAPPC9-Trs120"/>
    <property type="match status" value="1"/>
</dbReference>
<name>A0AAQ3RE02_9PEZI</name>
<feature type="compositionally biased region" description="Polar residues" evidence="3">
    <location>
        <begin position="189"/>
        <end position="207"/>
    </location>
</feature>
<dbReference type="InterPro" id="IPR058565">
    <property type="entry name" value="Ig_TRAPPC9_Trs120_1st"/>
</dbReference>
<dbReference type="PANTHER" id="PTHR21512:SF5">
    <property type="entry name" value="TRAFFICKING PROTEIN PARTICLE COMPLEX SUBUNIT 9"/>
    <property type="match status" value="1"/>
</dbReference>
<keyword evidence="9" id="KW-1185">Reference proteome</keyword>
<evidence type="ECO:0000259" key="7">
    <source>
        <dbReference type="Pfam" id="PF26282"/>
    </source>
</evidence>